<dbReference type="EMBL" id="JAGSOH010000011">
    <property type="protein sequence ID" value="MBR7825995.1"/>
    <property type="molecule type" value="Genomic_DNA"/>
</dbReference>
<dbReference type="RefSeq" id="WP_212517142.1">
    <property type="nucleotide sequence ID" value="NZ_JAGSOH010000011.1"/>
</dbReference>
<dbReference type="Proteomes" id="UP000676325">
    <property type="component" value="Unassembled WGS sequence"/>
</dbReference>
<dbReference type="NCBIfam" id="NF038070">
    <property type="entry name" value="LmbU_fam_TF"/>
    <property type="match status" value="1"/>
</dbReference>
<comment type="caution">
    <text evidence="2">The sequence shown here is derived from an EMBL/GenBank/DDBJ whole genome shotgun (WGS) entry which is preliminary data.</text>
</comment>
<evidence type="ECO:0000256" key="1">
    <source>
        <dbReference type="SAM" id="MobiDB-lite"/>
    </source>
</evidence>
<name>A0A941E4D0_9ACTN</name>
<feature type="compositionally biased region" description="Basic and acidic residues" evidence="1">
    <location>
        <begin position="36"/>
        <end position="48"/>
    </location>
</feature>
<organism evidence="2 3">
    <name type="scientific">Actinospica acidithermotolerans</name>
    <dbReference type="NCBI Taxonomy" id="2828514"/>
    <lineage>
        <taxon>Bacteria</taxon>
        <taxon>Bacillati</taxon>
        <taxon>Actinomycetota</taxon>
        <taxon>Actinomycetes</taxon>
        <taxon>Catenulisporales</taxon>
        <taxon>Actinospicaceae</taxon>
        <taxon>Actinospica</taxon>
    </lineage>
</organism>
<feature type="compositionally biased region" description="Basic and acidic residues" evidence="1">
    <location>
        <begin position="195"/>
        <end position="204"/>
    </location>
</feature>
<dbReference type="InterPro" id="IPR049735">
    <property type="entry name" value="NovE/LmbU-like"/>
</dbReference>
<protein>
    <submittedName>
        <fullName evidence="2">LmbU family transcriptional regulator</fullName>
    </submittedName>
</protein>
<keyword evidence="3" id="KW-1185">Reference proteome</keyword>
<evidence type="ECO:0000313" key="3">
    <source>
        <dbReference type="Proteomes" id="UP000676325"/>
    </source>
</evidence>
<accession>A0A941E4D0</accession>
<reference evidence="2" key="1">
    <citation type="submission" date="2021-04" db="EMBL/GenBank/DDBJ databases">
        <title>Genome based classification of Actinospica acidithermotolerans sp. nov., an actinobacterium isolated from an Indonesian hot spring.</title>
        <authorList>
            <person name="Kusuma A.B."/>
            <person name="Putra K.E."/>
            <person name="Nafisah S."/>
            <person name="Loh J."/>
            <person name="Nouioui I."/>
            <person name="Goodfellow M."/>
        </authorList>
    </citation>
    <scope>NUCLEOTIDE SEQUENCE</scope>
    <source>
        <strain evidence="2">MGRD01-02</strain>
    </source>
</reference>
<sequence length="280" mass="31058">MATRMAVQAADRGILSPEILRTRPRGVRATHGAPRGPEHCAAGKEARHPPGTVDALPGDSVRCPTASLTSLRLPHKLTLERWIGIGRDLSTTTSSAAWWLGDWLIYGEAAFTGRYRNAIEQTSLDYKTLRNYAWVARRFPPDRRHETLSFGHHAEVAALAAPEQDFWLRKAATLSWSRNKLRRIVRESLREREESPIARHRDGAPHAIAPGRLPPLPHEADDPPPAERLSVRLTHQQLAAIRQAADCAQVPVDTWAARILLKEAARSAVGKGGDRERPDA</sequence>
<feature type="region of interest" description="Disordered" evidence="1">
    <location>
        <begin position="195"/>
        <end position="226"/>
    </location>
</feature>
<gene>
    <name evidence="2" type="ORF">KDK95_06735</name>
</gene>
<feature type="region of interest" description="Disordered" evidence="1">
    <location>
        <begin position="26"/>
        <end position="58"/>
    </location>
</feature>
<proteinExistence type="predicted"/>
<evidence type="ECO:0000313" key="2">
    <source>
        <dbReference type="EMBL" id="MBR7825995.1"/>
    </source>
</evidence>
<dbReference type="AlphaFoldDB" id="A0A941E4D0"/>